<comment type="similarity">
    <text evidence="2">Belongs to the PPase family.</text>
</comment>
<feature type="region of interest" description="Disordered" evidence="9">
    <location>
        <begin position="1"/>
        <end position="39"/>
    </location>
</feature>
<evidence type="ECO:0000256" key="5">
    <source>
        <dbReference type="ARBA" id="ARBA00022801"/>
    </source>
</evidence>
<feature type="compositionally biased region" description="Basic residues" evidence="9">
    <location>
        <begin position="1"/>
        <end position="14"/>
    </location>
</feature>
<dbReference type="Gene3D" id="3.90.80.10">
    <property type="entry name" value="Inorganic pyrophosphatase"/>
    <property type="match status" value="1"/>
</dbReference>
<evidence type="ECO:0000256" key="3">
    <source>
        <dbReference type="ARBA" id="ARBA00012146"/>
    </source>
</evidence>
<keyword evidence="11" id="KW-1185">Reference proteome</keyword>
<dbReference type="PANTHER" id="PTHR10286">
    <property type="entry name" value="INORGANIC PYROPHOSPHATASE"/>
    <property type="match status" value="1"/>
</dbReference>
<keyword evidence="6" id="KW-0460">Magnesium</keyword>
<reference evidence="10 11" key="1">
    <citation type="submission" date="2024-10" db="EMBL/GenBank/DDBJ databases">
        <authorList>
            <person name="Kim D."/>
        </authorList>
    </citation>
    <scope>NUCLEOTIDE SEQUENCE [LARGE SCALE GENOMIC DNA]</scope>
    <source>
        <strain evidence="10">Taebaek</strain>
    </source>
</reference>
<accession>A0ABD2KK73</accession>
<evidence type="ECO:0000256" key="9">
    <source>
        <dbReference type="SAM" id="MobiDB-lite"/>
    </source>
</evidence>
<evidence type="ECO:0000256" key="7">
    <source>
        <dbReference type="ARBA" id="ARBA00032535"/>
    </source>
</evidence>
<comment type="catalytic activity">
    <reaction evidence="8">
        <text>diphosphate + H2O = 2 phosphate + H(+)</text>
        <dbReference type="Rhea" id="RHEA:24576"/>
        <dbReference type="ChEBI" id="CHEBI:15377"/>
        <dbReference type="ChEBI" id="CHEBI:15378"/>
        <dbReference type="ChEBI" id="CHEBI:33019"/>
        <dbReference type="ChEBI" id="CHEBI:43474"/>
        <dbReference type="EC" id="3.6.1.1"/>
    </reaction>
</comment>
<dbReference type="FunFam" id="3.90.80.10:FF:000009">
    <property type="entry name" value="Inorganic pyrophosphatase"/>
    <property type="match status" value="1"/>
</dbReference>
<name>A0ABD2KK73_HETSC</name>
<dbReference type="SUPFAM" id="SSF50324">
    <property type="entry name" value="Inorganic pyrophosphatase"/>
    <property type="match status" value="1"/>
</dbReference>
<comment type="caution">
    <text evidence="10">The sequence shown here is derived from an EMBL/GenBank/DDBJ whole genome shotgun (WGS) entry which is preliminary data.</text>
</comment>
<evidence type="ECO:0000313" key="11">
    <source>
        <dbReference type="Proteomes" id="UP001620645"/>
    </source>
</evidence>
<keyword evidence="5" id="KW-0378">Hydrolase</keyword>
<proteinExistence type="inferred from homology"/>
<dbReference type="GO" id="GO:0046872">
    <property type="term" value="F:metal ion binding"/>
    <property type="evidence" value="ECO:0007669"/>
    <property type="project" value="UniProtKB-KW"/>
</dbReference>
<evidence type="ECO:0000256" key="6">
    <source>
        <dbReference type="ARBA" id="ARBA00022842"/>
    </source>
</evidence>
<dbReference type="AlphaFoldDB" id="A0ABD2KK73"/>
<dbReference type="InterPro" id="IPR008162">
    <property type="entry name" value="Pyrophosphatase"/>
</dbReference>
<evidence type="ECO:0000256" key="2">
    <source>
        <dbReference type="ARBA" id="ARBA00006220"/>
    </source>
</evidence>
<evidence type="ECO:0000313" key="10">
    <source>
        <dbReference type="EMBL" id="KAL3103340.1"/>
    </source>
</evidence>
<dbReference type="EC" id="3.6.1.1" evidence="3"/>
<dbReference type="Pfam" id="PF00719">
    <property type="entry name" value="Pyrophosphatase"/>
    <property type="match status" value="1"/>
</dbReference>
<keyword evidence="4" id="KW-0479">Metal-binding</keyword>
<dbReference type="PROSITE" id="PS00387">
    <property type="entry name" value="PPASE"/>
    <property type="match status" value="1"/>
</dbReference>
<dbReference type="GO" id="GO:0004427">
    <property type="term" value="F:inorganic diphosphate phosphatase activity"/>
    <property type="evidence" value="ECO:0007669"/>
    <property type="project" value="UniProtKB-EC"/>
</dbReference>
<gene>
    <name evidence="10" type="ORF">niasHS_002526</name>
</gene>
<comment type="cofactor">
    <cofactor evidence="1">
        <name>Mg(2+)</name>
        <dbReference type="ChEBI" id="CHEBI:18420"/>
    </cofactor>
</comment>
<sequence>MRGAPRKKKNRGRASRIQIAAAATPDRAKKKRRGSRSRSSPAVRLIFLSSYCKTIGTSPICIFNKNLSSTMSAYQTIEKGSLHTLNYRVFFKNSDGKLISPWHDIPLYASESNKLFNMVVEIPRWTNAKMEIATKEVMSPIRQDEKKGLPRFVNNIFPHRGYIWNYGALPQTWEDPGHKDENTGENGDNDPIDVIEIGSKVQKRGAVIRVKVLGVLALLDEGETDWKLVAIDENDELAPKLNGIEDVEKHLPGLLSATHEWFRIYKIPTGKPANKFAFNGQFKDRNFAHKIIEQTHQFWKKLVTSASPHPLNTECHKEEAVFKANLSDWESFISKQPEFGHAQQVPEHVDKWHFISSEQNQ</sequence>
<dbReference type="CDD" id="cd00412">
    <property type="entry name" value="pyrophosphatase"/>
    <property type="match status" value="1"/>
</dbReference>
<evidence type="ECO:0000256" key="4">
    <source>
        <dbReference type="ARBA" id="ARBA00022723"/>
    </source>
</evidence>
<organism evidence="10 11">
    <name type="scientific">Heterodera schachtii</name>
    <name type="common">Sugarbeet cyst nematode worm</name>
    <name type="synonym">Tylenchus schachtii</name>
    <dbReference type="NCBI Taxonomy" id="97005"/>
    <lineage>
        <taxon>Eukaryota</taxon>
        <taxon>Metazoa</taxon>
        <taxon>Ecdysozoa</taxon>
        <taxon>Nematoda</taxon>
        <taxon>Chromadorea</taxon>
        <taxon>Rhabditida</taxon>
        <taxon>Tylenchina</taxon>
        <taxon>Tylenchomorpha</taxon>
        <taxon>Tylenchoidea</taxon>
        <taxon>Heteroderidae</taxon>
        <taxon>Heteroderinae</taxon>
        <taxon>Heterodera</taxon>
    </lineage>
</organism>
<evidence type="ECO:0000256" key="8">
    <source>
        <dbReference type="ARBA" id="ARBA00047820"/>
    </source>
</evidence>
<protein>
    <recommendedName>
        <fullName evidence="3">inorganic diphosphatase</fullName>
        <ecNumber evidence="3">3.6.1.1</ecNumber>
    </recommendedName>
    <alternativeName>
        <fullName evidence="7">Pyrophosphate phospho-hydrolase</fullName>
    </alternativeName>
</protein>
<evidence type="ECO:0000256" key="1">
    <source>
        <dbReference type="ARBA" id="ARBA00001946"/>
    </source>
</evidence>
<dbReference type="EMBL" id="JBICCN010000015">
    <property type="protein sequence ID" value="KAL3103340.1"/>
    <property type="molecule type" value="Genomic_DNA"/>
</dbReference>
<dbReference type="InterPro" id="IPR036649">
    <property type="entry name" value="Pyrophosphatase_sf"/>
</dbReference>
<dbReference type="Proteomes" id="UP001620645">
    <property type="component" value="Unassembled WGS sequence"/>
</dbReference>